<keyword evidence="3" id="KW-1185">Reference proteome</keyword>
<dbReference type="Gene3D" id="2.160.20.80">
    <property type="entry name" value="E3 ubiquitin-protein ligase SopA"/>
    <property type="match status" value="1"/>
</dbReference>
<dbReference type="Proteomes" id="UP001055712">
    <property type="component" value="Unassembled WGS sequence"/>
</dbReference>
<evidence type="ECO:0000313" key="3">
    <source>
        <dbReference type="Proteomes" id="UP001055712"/>
    </source>
</evidence>
<reference evidence="2" key="2">
    <citation type="submission" date="2020-11" db="EMBL/GenBank/DDBJ databases">
        <authorList>
            <person name="Cecchin M."/>
            <person name="Marcolungo L."/>
            <person name="Rossato M."/>
            <person name="Girolomoni L."/>
            <person name="Cosentino E."/>
            <person name="Cuine S."/>
            <person name="Li-Beisson Y."/>
            <person name="Delledonne M."/>
            <person name="Ballottari M."/>
        </authorList>
    </citation>
    <scope>NUCLEOTIDE SEQUENCE</scope>
    <source>
        <strain evidence="2">211/11P</strain>
        <tissue evidence="2">Whole cell</tissue>
    </source>
</reference>
<dbReference type="PANTHER" id="PTHR47485">
    <property type="entry name" value="THYLAKOID LUMENAL 17.4 KDA PROTEIN, CHLOROPLASTIC"/>
    <property type="match status" value="1"/>
</dbReference>
<dbReference type="AlphaFoldDB" id="A0A9D4TIZ2"/>
<evidence type="ECO:0000256" key="1">
    <source>
        <dbReference type="ARBA" id="ARBA00022737"/>
    </source>
</evidence>
<sequence>MASALQCRAVSPFVAASSTHRHSRRCLAVQASQRNEQPMQQRAANLLLSLGAAATLALSGPAFADNSNVRLPPLDNDPNRCERGFTGNTIGQANAVSNTALDLRFCDFKGANLSGKTLSGAFMNETDFSGANMRETVLSKAYAYKSNLSGADMTNAVIDRVVLDGANLEGAKFVNAVITGTTFKGANLAGADFEDALIGSEDAKRLCANPTLLGDSRDQVGCYQAR</sequence>
<protein>
    <recommendedName>
        <fullName evidence="4">Thylakoid lumenal 17.4 kDa protein, chloroplastic</fullName>
    </recommendedName>
</protein>
<proteinExistence type="predicted"/>
<dbReference type="OrthoDB" id="9989223at2759"/>
<dbReference type="InterPro" id="IPR001646">
    <property type="entry name" value="5peptide_repeat"/>
</dbReference>
<gene>
    <name evidence="2" type="ORF">D9Q98_006787</name>
</gene>
<keyword evidence="1" id="KW-0677">Repeat</keyword>
<organism evidence="2 3">
    <name type="scientific">Chlorella vulgaris</name>
    <name type="common">Green alga</name>
    <dbReference type="NCBI Taxonomy" id="3077"/>
    <lineage>
        <taxon>Eukaryota</taxon>
        <taxon>Viridiplantae</taxon>
        <taxon>Chlorophyta</taxon>
        <taxon>core chlorophytes</taxon>
        <taxon>Trebouxiophyceae</taxon>
        <taxon>Chlorellales</taxon>
        <taxon>Chlorellaceae</taxon>
        <taxon>Chlorella clade</taxon>
        <taxon>Chlorella</taxon>
    </lineage>
</organism>
<reference evidence="2" key="1">
    <citation type="journal article" date="2019" name="Plant J.">
        <title>Chlorella vulgaris genome assembly and annotation reveals the molecular basis for metabolic acclimation to high light conditions.</title>
        <authorList>
            <person name="Cecchin M."/>
            <person name="Marcolungo L."/>
            <person name="Rossato M."/>
            <person name="Girolomoni L."/>
            <person name="Cosentino E."/>
            <person name="Cuine S."/>
            <person name="Li-Beisson Y."/>
            <person name="Delledonne M."/>
            <person name="Ballottari M."/>
        </authorList>
    </citation>
    <scope>NUCLEOTIDE SEQUENCE</scope>
    <source>
        <strain evidence="2">211/11P</strain>
    </source>
</reference>
<evidence type="ECO:0000313" key="2">
    <source>
        <dbReference type="EMBL" id="KAI3426841.1"/>
    </source>
</evidence>
<comment type="caution">
    <text evidence="2">The sequence shown here is derived from an EMBL/GenBank/DDBJ whole genome shotgun (WGS) entry which is preliminary data.</text>
</comment>
<accession>A0A9D4TIZ2</accession>
<dbReference type="EMBL" id="SIDB01000010">
    <property type="protein sequence ID" value="KAI3426841.1"/>
    <property type="molecule type" value="Genomic_DNA"/>
</dbReference>
<dbReference type="SUPFAM" id="SSF141571">
    <property type="entry name" value="Pentapeptide repeat-like"/>
    <property type="match status" value="1"/>
</dbReference>
<evidence type="ECO:0008006" key="4">
    <source>
        <dbReference type="Google" id="ProtNLM"/>
    </source>
</evidence>
<name>A0A9D4TIZ2_CHLVU</name>
<dbReference type="PANTHER" id="PTHR47485:SF1">
    <property type="entry name" value="THYLAKOID LUMENAL 17.4 KDA PROTEIN, CHLOROPLASTIC"/>
    <property type="match status" value="1"/>
</dbReference>
<dbReference type="Pfam" id="PF00805">
    <property type="entry name" value="Pentapeptide"/>
    <property type="match status" value="2"/>
</dbReference>